<keyword evidence="10 11" id="KW-0456">Lyase</keyword>
<evidence type="ECO:0000256" key="7">
    <source>
        <dbReference type="ARBA" id="ARBA00022827"/>
    </source>
</evidence>
<comment type="pathway">
    <text evidence="1">Metabolic intermediate biosynthesis; chorismate biosynthesis; chorismate from D-erythrose 4-phosphate and phosphoenolpyruvate: step 7/7.</text>
</comment>
<evidence type="ECO:0000256" key="5">
    <source>
        <dbReference type="ARBA" id="ARBA00022630"/>
    </source>
</evidence>
<proteinExistence type="inferred from homology"/>
<dbReference type="GO" id="GO:0010181">
    <property type="term" value="F:FMN binding"/>
    <property type="evidence" value="ECO:0007669"/>
    <property type="project" value="TreeGrafter"/>
</dbReference>
<keyword evidence="8" id="KW-0521">NADP</keyword>
<evidence type="ECO:0000256" key="1">
    <source>
        <dbReference type="ARBA" id="ARBA00005044"/>
    </source>
</evidence>
<name>A0A645BVV5_9ZZZZ</name>
<dbReference type="Pfam" id="PF01264">
    <property type="entry name" value="Chorismate_synt"/>
    <property type="match status" value="1"/>
</dbReference>
<reference evidence="11" key="1">
    <citation type="submission" date="2019-08" db="EMBL/GenBank/DDBJ databases">
        <authorList>
            <person name="Kucharzyk K."/>
            <person name="Murdoch R.W."/>
            <person name="Higgins S."/>
            <person name="Loffler F."/>
        </authorList>
    </citation>
    <scope>NUCLEOTIDE SEQUENCE</scope>
</reference>
<keyword evidence="7" id="KW-0274">FAD</keyword>
<evidence type="ECO:0000256" key="10">
    <source>
        <dbReference type="ARBA" id="ARBA00023239"/>
    </source>
</evidence>
<dbReference type="GO" id="GO:0008652">
    <property type="term" value="P:amino acid biosynthetic process"/>
    <property type="evidence" value="ECO:0007669"/>
    <property type="project" value="UniProtKB-KW"/>
</dbReference>
<dbReference type="SUPFAM" id="SSF103263">
    <property type="entry name" value="Chorismate synthase, AroC"/>
    <property type="match status" value="1"/>
</dbReference>
<gene>
    <name evidence="11" type="primary">aroC_30</name>
    <name evidence="11" type="ORF">SDC9_112818</name>
</gene>
<evidence type="ECO:0000256" key="3">
    <source>
        <dbReference type="ARBA" id="ARBA00013036"/>
    </source>
</evidence>
<dbReference type="HAMAP" id="MF_00300">
    <property type="entry name" value="Chorismate_synth"/>
    <property type="match status" value="1"/>
</dbReference>
<dbReference type="PANTHER" id="PTHR21085">
    <property type="entry name" value="CHORISMATE SYNTHASE"/>
    <property type="match status" value="1"/>
</dbReference>
<dbReference type="PIRSF" id="PIRSF001456">
    <property type="entry name" value="Chorismate_synth"/>
    <property type="match status" value="1"/>
</dbReference>
<dbReference type="InterPro" id="IPR000453">
    <property type="entry name" value="Chorismate_synth"/>
</dbReference>
<organism evidence="11">
    <name type="scientific">bioreactor metagenome</name>
    <dbReference type="NCBI Taxonomy" id="1076179"/>
    <lineage>
        <taxon>unclassified sequences</taxon>
        <taxon>metagenomes</taxon>
        <taxon>ecological metagenomes</taxon>
    </lineage>
</organism>
<dbReference type="InterPro" id="IPR035904">
    <property type="entry name" value="Chorismate_synth_AroC_sf"/>
</dbReference>
<dbReference type="GO" id="GO:0005829">
    <property type="term" value="C:cytosol"/>
    <property type="evidence" value="ECO:0007669"/>
    <property type="project" value="TreeGrafter"/>
</dbReference>
<comment type="similarity">
    <text evidence="2">Belongs to the chorismate synthase family.</text>
</comment>
<dbReference type="InterPro" id="IPR020541">
    <property type="entry name" value="Chorismate_synthase_CS"/>
</dbReference>
<sequence>MLRFLTAGESHGPCLTAIIEGLPAGLSLDIDQINEELARRQQGYGRGGRMKIEKDTVDIVSGVRFGQTLGSPITLIIKNRDWGNWQEQMSVMGAEAGEAVTNARPGHADLTGILKYDRQDIRDILERASARETAARVAVGAIMKQFLQAAANIEIASHVINIGGVKFDKPVTFSVINNNRSQETGCVDQETEIAMKEIIDKAKQNGDTLGGVFEISATNLLVGLGSHIQWDRRLDTKLTAALMSIPAIKGVEIGDGFYYANLPGSQAHDEIFYEAQKGYYRKTNHAGGIEGGMSNGEDIIVRAIMKPIPTLMTPLQSVNILTNAAVKANTERSDACAVPAAAVVGEAMTAITLAETLIEKFSSDNMADLLSAIESYNLRINRC</sequence>
<dbReference type="GO" id="GO:0009423">
    <property type="term" value="P:chorismate biosynthetic process"/>
    <property type="evidence" value="ECO:0007669"/>
    <property type="project" value="UniProtKB-UniPathway"/>
</dbReference>
<evidence type="ECO:0000313" key="11">
    <source>
        <dbReference type="EMBL" id="MPM65914.1"/>
    </source>
</evidence>
<dbReference type="EMBL" id="VSSQ01020785">
    <property type="protein sequence ID" value="MPM65914.1"/>
    <property type="molecule type" value="Genomic_DNA"/>
</dbReference>
<dbReference type="Gene3D" id="3.60.150.10">
    <property type="entry name" value="Chorismate synthase AroC"/>
    <property type="match status" value="1"/>
</dbReference>
<comment type="caution">
    <text evidence="11">The sequence shown here is derived from an EMBL/GenBank/DDBJ whole genome shotgun (WGS) entry which is preliminary data.</text>
</comment>
<protein>
    <recommendedName>
        <fullName evidence="3">chorismate synthase</fullName>
        <ecNumber evidence="3">4.2.3.5</ecNumber>
    </recommendedName>
</protein>
<dbReference type="NCBIfam" id="TIGR00033">
    <property type="entry name" value="aroC"/>
    <property type="match status" value="1"/>
</dbReference>
<dbReference type="CDD" id="cd07304">
    <property type="entry name" value="Chorismate_synthase"/>
    <property type="match status" value="1"/>
</dbReference>
<dbReference type="AlphaFoldDB" id="A0A645BVV5"/>
<evidence type="ECO:0000256" key="6">
    <source>
        <dbReference type="ARBA" id="ARBA00022643"/>
    </source>
</evidence>
<keyword evidence="9" id="KW-0057">Aromatic amino acid biosynthesis</keyword>
<dbReference type="UniPathway" id="UPA00053">
    <property type="reaction ID" value="UER00090"/>
</dbReference>
<dbReference type="GO" id="GO:0004107">
    <property type="term" value="F:chorismate synthase activity"/>
    <property type="evidence" value="ECO:0007669"/>
    <property type="project" value="UniProtKB-EC"/>
</dbReference>
<evidence type="ECO:0000256" key="2">
    <source>
        <dbReference type="ARBA" id="ARBA00008014"/>
    </source>
</evidence>
<dbReference type="EC" id="4.2.3.5" evidence="3"/>
<keyword evidence="6" id="KW-0288">FMN</keyword>
<dbReference type="PROSITE" id="PS00788">
    <property type="entry name" value="CHORISMATE_SYNTHASE_2"/>
    <property type="match status" value="1"/>
</dbReference>
<keyword evidence="5" id="KW-0285">Flavoprotein</keyword>
<accession>A0A645BVV5</accession>
<evidence type="ECO:0000256" key="9">
    <source>
        <dbReference type="ARBA" id="ARBA00023141"/>
    </source>
</evidence>
<dbReference type="GO" id="GO:0009073">
    <property type="term" value="P:aromatic amino acid family biosynthetic process"/>
    <property type="evidence" value="ECO:0007669"/>
    <property type="project" value="UniProtKB-KW"/>
</dbReference>
<evidence type="ECO:0000256" key="4">
    <source>
        <dbReference type="ARBA" id="ARBA00022605"/>
    </source>
</evidence>
<keyword evidence="4" id="KW-0028">Amino-acid biosynthesis</keyword>
<evidence type="ECO:0000256" key="8">
    <source>
        <dbReference type="ARBA" id="ARBA00022857"/>
    </source>
</evidence>
<dbReference type="PANTHER" id="PTHR21085:SF0">
    <property type="entry name" value="CHORISMATE SYNTHASE"/>
    <property type="match status" value="1"/>
</dbReference>
<dbReference type="FunFam" id="3.60.150.10:FF:000002">
    <property type="entry name" value="Chorismate synthase"/>
    <property type="match status" value="1"/>
</dbReference>
<dbReference type="PROSITE" id="PS00787">
    <property type="entry name" value="CHORISMATE_SYNTHASE_1"/>
    <property type="match status" value="1"/>
</dbReference>
<dbReference type="NCBIfam" id="NF003793">
    <property type="entry name" value="PRK05382.1"/>
    <property type="match status" value="1"/>
</dbReference>